<accession>A0A174V5R0</accession>
<dbReference type="RefSeq" id="WP_256444813.1">
    <property type="nucleotide sequence ID" value="NZ_CZBP01000025.1"/>
</dbReference>
<reference evidence="1 2" key="1">
    <citation type="submission" date="2015-09" db="EMBL/GenBank/DDBJ databases">
        <authorList>
            <consortium name="Pathogen Informatics"/>
        </authorList>
    </citation>
    <scope>NUCLEOTIDE SEQUENCE [LARGE SCALE GENOMIC DNA]</scope>
    <source>
        <strain evidence="1 2">2789STDY5834957</strain>
    </source>
</reference>
<evidence type="ECO:0000313" key="2">
    <source>
        <dbReference type="Proteomes" id="UP000095762"/>
    </source>
</evidence>
<organism evidence="1 2">
    <name type="scientific">Blautia obeum</name>
    <dbReference type="NCBI Taxonomy" id="40520"/>
    <lineage>
        <taxon>Bacteria</taxon>
        <taxon>Bacillati</taxon>
        <taxon>Bacillota</taxon>
        <taxon>Clostridia</taxon>
        <taxon>Lachnospirales</taxon>
        <taxon>Lachnospiraceae</taxon>
        <taxon>Blautia</taxon>
    </lineage>
</organism>
<name>A0A174V5R0_9FIRM</name>
<dbReference type="AlphaFoldDB" id="A0A174V5R0"/>
<dbReference type="EMBL" id="CZBP01000025">
    <property type="protein sequence ID" value="CUQ27607.1"/>
    <property type="molecule type" value="Genomic_DNA"/>
</dbReference>
<evidence type="ECO:0000313" key="1">
    <source>
        <dbReference type="EMBL" id="CUQ27607.1"/>
    </source>
</evidence>
<proteinExistence type="predicted"/>
<sequence length="41" mass="4593">MDEQKMNGDILKELEEIEKIETEDIEAVHSMGLGVVSIICC</sequence>
<dbReference type="Proteomes" id="UP000095762">
    <property type="component" value="Unassembled WGS sequence"/>
</dbReference>
<gene>
    <name evidence="1" type="ORF">ERS852569_02818</name>
</gene>
<protein>
    <submittedName>
        <fullName evidence="1">Uncharacterized protein</fullName>
    </submittedName>
</protein>